<protein>
    <recommendedName>
        <fullName evidence="3">Nephrocystin 3-like N-terminal domain-containing protein</fullName>
    </recommendedName>
</protein>
<dbReference type="AlphaFoldDB" id="A0A319CUF5"/>
<evidence type="ECO:0000259" key="3">
    <source>
        <dbReference type="Pfam" id="PF24883"/>
    </source>
</evidence>
<proteinExistence type="predicted"/>
<evidence type="ECO:0000313" key="4">
    <source>
        <dbReference type="EMBL" id="PYH88865.1"/>
    </source>
</evidence>
<evidence type="ECO:0000256" key="1">
    <source>
        <dbReference type="ARBA" id="ARBA00022737"/>
    </source>
</evidence>
<dbReference type="PANTHER" id="PTHR10039">
    <property type="entry name" value="AMELOGENIN"/>
    <property type="match status" value="1"/>
</dbReference>
<dbReference type="Proteomes" id="UP000247810">
    <property type="component" value="Unassembled WGS sequence"/>
</dbReference>
<evidence type="ECO:0000313" key="5">
    <source>
        <dbReference type="Proteomes" id="UP000247810"/>
    </source>
</evidence>
<sequence length="588" mass="66270">MFLTPQPSPEQNAMRPEQPRQPSFSGVFEAGTGKQYNIGHVSGEHVHLGTDTHLLSHLPYAKGAAFNSREREHEPFCLDGTRVDILKTIAEWADTPTKSILWLNGWAGTGKSTIARTVAREFDTQSRLAASFFFSGVDEQNGGGAGQEADFFVTTVACQLANMDPGLKMKIEDVVRRYPLITTQTLSAQWRRLVLGPLVGFLEGYDGRPMVVVVDALDLGPEEKDVGLIVRLLGGISDASEGRVLVLLVARPDASVREAIGCVNHREVRLQDVPKAVIDADISLFVADEFEKIPKHVKKEIDWPWVMNISGIVADANGIFIWAEIACQHIRRARHRDIAADRKSKPQRELDRIYADVFNRSISREWDESQRVKHCSSVRSILGAIFLLQVPVSAGALSSFLRREDVESVLENFHSILDIPTDPIQVIRLHHPSLRKYLFDKERCGSSYFLVEEDYHRRLVQKCLTVMSEGLNEPQWAIPLPLGDQGKEGTEREMLHIPLELQYASCYWVYHAQHGKKKLLKEEKIGEMVNRFLQKYMLKWLSLLHVMGKVSMCVKMIERFESIVVGQSPVVTCLLDEARQFQSDHGSA</sequence>
<name>A0A319CUF5_9EURO</name>
<organism evidence="4 5">
    <name type="scientific">Aspergillus ellipticus CBS 707.79</name>
    <dbReference type="NCBI Taxonomy" id="1448320"/>
    <lineage>
        <taxon>Eukaryota</taxon>
        <taxon>Fungi</taxon>
        <taxon>Dikarya</taxon>
        <taxon>Ascomycota</taxon>
        <taxon>Pezizomycotina</taxon>
        <taxon>Eurotiomycetes</taxon>
        <taxon>Eurotiomycetidae</taxon>
        <taxon>Eurotiales</taxon>
        <taxon>Aspergillaceae</taxon>
        <taxon>Aspergillus</taxon>
        <taxon>Aspergillus subgen. Circumdati</taxon>
    </lineage>
</organism>
<dbReference type="Pfam" id="PF24883">
    <property type="entry name" value="NPHP3_N"/>
    <property type="match status" value="1"/>
</dbReference>
<reference evidence="4 5" key="1">
    <citation type="submission" date="2018-02" db="EMBL/GenBank/DDBJ databases">
        <title>The genomes of Aspergillus section Nigri reveals drivers in fungal speciation.</title>
        <authorList>
            <consortium name="DOE Joint Genome Institute"/>
            <person name="Vesth T.C."/>
            <person name="Nybo J."/>
            <person name="Theobald S."/>
            <person name="Brandl J."/>
            <person name="Frisvad J.C."/>
            <person name="Nielsen K.F."/>
            <person name="Lyhne E.K."/>
            <person name="Kogle M.E."/>
            <person name="Kuo A."/>
            <person name="Riley R."/>
            <person name="Clum A."/>
            <person name="Nolan M."/>
            <person name="Lipzen A."/>
            <person name="Salamov A."/>
            <person name="Henrissat B."/>
            <person name="Wiebenga A."/>
            <person name="De vries R.P."/>
            <person name="Grigoriev I.V."/>
            <person name="Mortensen U.H."/>
            <person name="Andersen M.R."/>
            <person name="Baker S.E."/>
        </authorList>
    </citation>
    <scope>NUCLEOTIDE SEQUENCE [LARGE SCALE GENOMIC DNA]</scope>
    <source>
        <strain evidence="4 5">CBS 707.79</strain>
    </source>
</reference>
<dbReference type="VEuPathDB" id="FungiDB:BO71DRAFT_435338"/>
<accession>A0A319CUF5</accession>
<keyword evidence="1" id="KW-0677">Repeat</keyword>
<dbReference type="OrthoDB" id="674604at2759"/>
<feature type="domain" description="Nephrocystin 3-like N-terminal" evidence="3">
    <location>
        <begin position="88"/>
        <end position="251"/>
    </location>
</feature>
<dbReference type="SUPFAM" id="SSF52540">
    <property type="entry name" value="P-loop containing nucleoside triphosphate hydrolases"/>
    <property type="match status" value="1"/>
</dbReference>
<dbReference type="InterPro" id="IPR027417">
    <property type="entry name" value="P-loop_NTPase"/>
</dbReference>
<dbReference type="PANTHER" id="PTHR10039:SF17">
    <property type="entry name" value="FUNGAL STAND N-TERMINAL GOODBYE DOMAIN-CONTAINING PROTEIN-RELATED"/>
    <property type="match status" value="1"/>
</dbReference>
<keyword evidence="5" id="KW-1185">Reference proteome</keyword>
<dbReference type="STRING" id="1448320.A0A319CUF5"/>
<dbReference type="InterPro" id="IPR056884">
    <property type="entry name" value="NPHP3-like_N"/>
</dbReference>
<gene>
    <name evidence="4" type="ORF">BO71DRAFT_435338</name>
</gene>
<feature type="region of interest" description="Disordered" evidence="2">
    <location>
        <begin position="1"/>
        <end position="26"/>
    </location>
</feature>
<dbReference type="EMBL" id="KZ826061">
    <property type="protein sequence ID" value="PYH88865.1"/>
    <property type="molecule type" value="Genomic_DNA"/>
</dbReference>
<dbReference type="Gene3D" id="3.40.50.300">
    <property type="entry name" value="P-loop containing nucleotide triphosphate hydrolases"/>
    <property type="match status" value="1"/>
</dbReference>
<evidence type="ECO:0000256" key="2">
    <source>
        <dbReference type="SAM" id="MobiDB-lite"/>
    </source>
</evidence>